<name>A0A9P6WA33_MAUEX</name>
<dbReference type="OrthoDB" id="5392646at2759"/>
<accession>A0A9P6WA33</accession>
<gene>
    <name evidence="5" type="ORF">C6P45_004646</name>
</gene>
<dbReference type="InterPro" id="IPR048401">
    <property type="entry name" value="SLS1_C"/>
</dbReference>
<dbReference type="Pfam" id="PF20778">
    <property type="entry name" value="SLS1_C"/>
    <property type="match status" value="1"/>
</dbReference>
<evidence type="ECO:0000259" key="2">
    <source>
        <dbReference type="Pfam" id="PF14611"/>
    </source>
</evidence>
<comment type="caution">
    <text evidence="5">The sequence shown here is derived from an EMBL/GenBank/DDBJ whole genome shotgun (WGS) entry which is preliminary data.</text>
</comment>
<evidence type="ECO:0000313" key="6">
    <source>
        <dbReference type="Proteomes" id="UP000750334"/>
    </source>
</evidence>
<organism evidence="5 6">
    <name type="scientific">Maudiozyma exigua</name>
    <name type="common">Yeast</name>
    <name type="synonym">Kazachstania exigua</name>
    <dbReference type="NCBI Taxonomy" id="34358"/>
    <lineage>
        <taxon>Eukaryota</taxon>
        <taxon>Fungi</taxon>
        <taxon>Dikarya</taxon>
        <taxon>Ascomycota</taxon>
        <taxon>Saccharomycotina</taxon>
        <taxon>Saccharomycetes</taxon>
        <taxon>Saccharomycetales</taxon>
        <taxon>Saccharomycetaceae</taxon>
        <taxon>Maudiozyma</taxon>
    </lineage>
</organism>
<dbReference type="Proteomes" id="UP000750334">
    <property type="component" value="Unassembled WGS sequence"/>
</dbReference>
<dbReference type="Pfam" id="PF20776">
    <property type="entry name" value="SLS1_N"/>
    <property type="match status" value="1"/>
</dbReference>
<feature type="compositionally biased region" description="Low complexity" evidence="1">
    <location>
        <begin position="47"/>
        <end position="70"/>
    </location>
</feature>
<evidence type="ECO:0000259" key="4">
    <source>
        <dbReference type="Pfam" id="PF20778"/>
    </source>
</evidence>
<proteinExistence type="predicted"/>
<dbReference type="Pfam" id="PF14611">
    <property type="entry name" value="KH_SLS1_1"/>
    <property type="match status" value="1"/>
</dbReference>
<dbReference type="InterPro" id="IPR032741">
    <property type="entry name" value="Sls1_KH-1"/>
</dbReference>
<sequence length="668" mass="76969">MRPNFLQLIRLYSTRGKKLKPEKPTIVVLNPKQAGLLNNRNRYRSVNTNNDGRNISNNNNSNQKNNGNSSIPSNALFEGVELEPARTRRPPILNEALSETLLKDTENLLKFRKNASLEQLFHSIDSLKPAMTNISQENYTELQERIMNAFTIKQLRAYINKLDPSHNLITSNRLVKHKLVDQIFTKLWNGKISQNLINLETKTIKLTERHSKLLLLTQNGKILKNLTRLNPHLFIQLNLSQNELRITSTKDILEFIEISLNNILNNVCTTQWEPETLLTDNQLNLITRICGVDIHNNEVAAFGWKRIDLAKRLVRWIISNEDSIYKNTRYSKWINSEQSDTEGKDIKLFPFSDPDCLDWISKNEEWSRLQKVEPMKNDDNKNSFKVNDIITEQKIDEVYDFFQKSNVDRSKTEISSDVSQIVSVSFGSVLEAKNNGMKIFQPNVPKISEKVLALPVDAEEFDSEPSYYLELNFISVPHNSGDKTFPPIKLLLQLDENNNIMYETIQCLTTLSSNEYYAQTPQLPHDYKISSDILTDIFEYDAGGNLVNQPSVDKFLDKFIYKPYLPSDNSIYKVSFNLPSNDTELTTVDYTFVSMNHHSVKRFKYLDKYSVQFSKVNGSSLGGNYTQVEFVNNDNAAELPSREEFGQFMKDIFNFEDNENGDKMGTSK</sequence>
<evidence type="ECO:0000259" key="3">
    <source>
        <dbReference type="Pfam" id="PF20776"/>
    </source>
</evidence>
<reference evidence="5 6" key="1">
    <citation type="submission" date="2020-11" db="EMBL/GenBank/DDBJ databases">
        <title>Kefir isolates.</title>
        <authorList>
            <person name="Marcisauskas S."/>
            <person name="Kim Y."/>
            <person name="Blasche S."/>
        </authorList>
    </citation>
    <scope>NUCLEOTIDE SEQUENCE [LARGE SCALE GENOMIC DNA]</scope>
    <source>
        <strain evidence="5 6">OG2</strain>
    </source>
</reference>
<keyword evidence="6" id="KW-1185">Reference proteome</keyword>
<feature type="domain" description="SLS1 first KH" evidence="2">
    <location>
        <begin position="203"/>
        <end position="267"/>
    </location>
</feature>
<dbReference type="GO" id="GO:0005743">
    <property type="term" value="C:mitochondrial inner membrane"/>
    <property type="evidence" value="ECO:0007669"/>
    <property type="project" value="InterPro"/>
</dbReference>
<protein>
    <submittedName>
        <fullName evidence="5">Uncharacterized protein</fullName>
    </submittedName>
</protein>
<feature type="domain" description="SLS1 N-terminal" evidence="3">
    <location>
        <begin position="113"/>
        <end position="191"/>
    </location>
</feature>
<evidence type="ECO:0000256" key="1">
    <source>
        <dbReference type="SAM" id="MobiDB-lite"/>
    </source>
</evidence>
<feature type="domain" description="SLS1 C-terminal" evidence="4">
    <location>
        <begin position="355"/>
        <end position="654"/>
    </location>
</feature>
<feature type="region of interest" description="Disordered" evidence="1">
    <location>
        <begin position="38"/>
        <end position="74"/>
    </location>
</feature>
<dbReference type="AlphaFoldDB" id="A0A9P6WA33"/>
<evidence type="ECO:0000313" key="5">
    <source>
        <dbReference type="EMBL" id="KAG0668486.1"/>
    </source>
</evidence>
<dbReference type="InterPro" id="IPR048400">
    <property type="entry name" value="SLS1_N"/>
</dbReference>
<dbReference type="EMBL" id="PUHR01000066">
    <property type="protein sequence ID" value="KAG0668486.1"/>
    <property type="molecule type" value="Genomic_DNA"/>
</dbReference>